<dbReference type="EnsemblMetazoa" id="XM_001201157">
    <property type="protein sequence ID" value="XP_001201157"/>
    <property type="gene ID" value="LOC764708"/>
</dbReference>
<dbReference type="InParanoid" id="A0A7M7G0Q3"/>
<dbReference type="GO" id="GO:0005886">
    <property type="term" value="C:plasma membrane"/>
    <property type="evidence" value="ECO:0000318"/>
    <property type="project" value="GO_Central"/>
</dbReference>
<dbReference type="RefSeq" id="XP_001201157.2">
    <property type="nucleotide sequence ID" value="XM_001201157.2"/>
</dbReference>
<reference evidence="12" key="2">
    <citation type="submission" date="2021-01" db="UniProtKB">
        <authorList>
            <consortium name="EnsemblMetazoa"/>
        </authorList>
    </citation>
    <scope>IDENTIFICATION</scope>
</reference>
<protein>
    <recommendedName>
        <fullName evidence="11">G-protein coupled receptors family 1 profile domain-containing protein</fullName>
    </recommendedName>
</protein>
<evidence type="ECO:0000256" key="4">
    <source>
        <dbReference type="ARBA" id="ARBA00022989"/>
    </source>
</evidence>
<feature type="domain" description="G-protein coupled receptors family 1 profile" evidence="11">
    <location>
        <begin position="41"/>
        <end position="553"/>
    </location>
</feature>
<evidence type="ECO:0000256" key="5">
    <source>
        <dbReference type="ARBA" id="ARBA00023040"/>
    </source>
</evidence>
<evidence type="ECO:0000313" key="12">
    <source>
        <dbReference type="EnsemblMetazoa" id="XP_001201157"/>
    </source>
</evidence>
<keyword evidence="13" id="KW-1185">Reference proteome</keyword>
<feature type="transmembrane region" description="Helical" evidence="10">
    <location>
        <begin position="101"/>
        <end position="123"/>
    </location>
</feature>
<dbReference type="CDD" id="cd00637">
    <property type="entry name" value="7tm_classA_rhodopsin-like"/>
    <property type="match status" value="2"/>
</dbReference>
<keyword evidence="8" id="KW-0807">Transducer</keyword>
<feature type="compositionally biased region" description="Polar residues" evidence="9">
    <location>
        <begin position="276"/>
        <end position="287"/>
    </location>
</feature>
<feature type="transmembrane region" description="Helical" evidence="10">
    <location>
        <begin position="61"/>
        <end position="81"/>
    </location>
</feature>
<evidence type="ECO:0000256" key="3">
    <source>
        <dbReference type="ARBA" id="ARBA00022692"/>
    </source>
</evidence>
<dbReference type="OrthoDB" id="5970330at2759"/>
<evidence type="ECO:0000259" key="11">
    <source>
        <dbReference type="PROSITE" id="PS50262"/>
    </source>
</evidence>
<feature type="transmembrane region" description="Helical" evidence="10">
    <location>
        <begin position="22"/>
        <end position="49"/>
    </location>
</feature>
<feature type="transmembrane region" description="Helical" evidence="10">
    <location>
        <begin position="534"/>
        <end position="555"/>
    </location>
</feature>
<keyword evidence="6 10" id="KW-0472">Membrane</keyword>
<dbReference type="PANTHER" id="PTHR24248:SF66">
    <property type="entry name" value="OCTOPAMINE RECEPTOR BETA-3R"/>
    <property type="match status" value="1"/>
</dbReference>
<evidence type="ECO:0000256" key="6">
    <source>
        <dbReference type="ARBA" id="ARBA00023136"/>
    </source>
</evidence>
<keyword evidence="2" id="KW-1003">Cell membrane</keyword>
<dbReference type="GO" id="GO:0043410">
    <property type="term" value="P:positive regulation of MAPK cascade"/>
    <property type="evidence" value="ECO:0000318"/>
    <property type="project" value="GO_Central"/>
</dbReference>
<accession>A0A7M7G0Q3</accession>
<evidence type="ECO:0000256" key="7">
    <source>
        <dbReference type="ARBA" id="ARBA00023170"/>
    </source>
</evidence>
<evidence type="ECO:0000256" key="1">
    <source>
        <dbReference type="ARBA" id="ARBA00004651"/>
    </source>
</evidence>
<feature type="region of interest" description="Disordered" evidence="9">
    <location>
        <begin position="265"/>
        <end position="287"/>
    </location>
</feature>
<dbReference type="Gene3D" id="1.20.1070.10">
    <property type="entry name" value="Rhodopsin 7-helix transmembrane proteins"/>
    <property type="match status" value="2"/>
</dbReference>
<name>A0A7M7G0Q3_STRPU</name>
<comment type="subcellular location">
    <subcellularLocation>
        <location evidence="1">Cell membrane</location>
        <topology evidence="1">Multi-pass membrane protein</topology>
    </subcellularLocation>
</comment>
<dbReference type="Pfam" id="PF00001">
    <property type="entry name" value="7tm_1"/>
    <property type="match status" value="1"/>
</dbReference>
<dbReference type="PROSITE" id="PS50262">
    <property type="entry name" value="G_PROTEIN_RECEP_F1_2"/>
    <property type="match status" value="1"/>
</dbReference>
<dbReference type="GO" id="GO:0004930">
    <property type="term" value="F:G protein-coupled receptor activity"/>
    <property type="evidence" value="ECO:0000318"/>
    <property type="project" value="GO_Central"/>
</dbReference>
<feature type="transmembrane region" description="Helical" evidence="10">
    <location>
        <begin position="194"/>
        <end position="218"/>
    </location>
</feature>
<dbReference type="Proteomes" id="UP000007110">
    <property type="component" value="Unassembled WGS sequence"/>
</dbReference>
<keyword evidence="5" id="KW-0297">G-protein coupled receptor</keyword>
<dbReference type="PANTHER" id="PTHR24248">
    <property type="entry name" value="ADRENERGIC RECEPTOR-RELATED G-PROTEIN COUPLED RECEPTOR"/>
    <property type="match status" value="1"/>
</dbReference>
<proteinExistence type="predicted"/>
<dbReference type="PRINTS" id="PR00237">
    <property type="entry name" value="GPCRRHODOPSN"/>
</dbReference>
<dbReference type="InterPro" id="IPR000276">
    <property type="entry name" value="GPCR_Rhodpsn"/>
</dbReference>
<dbReference type="KEGG" id="spu:764708"/>
<dbReference type="InterPro" id="IPR017452">
    <property type="entry name" value="GPCR_Rhodpsn_7TM"/>
</dbReference>
<sequence length="590" mass="64969">MASSNEMSNGTMMSVISEYSKLHLSIAVVCLCIVAVLGVVGNCLVLGAIMMSRKLQTKTNCFIASLAVCDLLSSLTLPGQIVVIMNMIKHDTNVSSATLKLIFSALNVVCISCSILTLAVIALERVIIVTRPRELYRRLFSPRNIAAIIVFTWAFPPLAIIMIDVPKLDNIDHYINAHTCMINDGDNKLHLYDVIAFINTNSAIFIILICYLQIYLHVKRHRRTLRKKETHQFKSMPSSSVLVSSNFSASSSIGSPVADIKTLANSHDNEKDSSESIDQTSTGLQCSSTEPHRLCKACGCVTDVTSRDSPSQINGIGSLASARNGELVVATITTRKLVVPGTNLSPPLVKPYVASETNHQLPHTSPGECNIQDKSGNIYLQVPPSSLTNKHPSSVNANLMTQCPTSYRCDFESDSSNINVTDLLEDETILPNMPFPILVDAPSTSQTSTPAHILGALNKPKTCISTLSIPRTPSMTGSSADLCQSMFNRRSKNRKRDEMAITKNLLMVVFVSYLCIMPEMGCLFVRFIHGPVCACLYSFIILVCNHCINPFIYAYRHPIFKPVMQCLVKMKLSDIPEPSRWLRRAISRHQ</sequence>
<evidence type="ECO:0000256" key="8">
    <source>
        <dbReference type="ARBA" id="ARBA00023224"/>
    </source>
</evidence>
<organism evidence="12 13">
    <name type="scientific">Strongylocentrotus purpuratus</name>
    <name type="common">Purple sea urchin</name>
    <dbReference type="NCBI Taxonomy" id="7668"/>
    <lineage>
        <taxon>Eukaryota</taxon>
        <taxon>Metazoa</taxon>
        <taxon>Echinodermata</taxon>
        <taxon>Eleutherozoa</taxon>
        <taxon>Echinozoa</taxon>
        <taxon>Echinoidea</taxon>
        <taxon>Euechinoidea</taxon>
        <taxon>Echinacea</taxon>
        <taxon>Camarodonta</taxon>
        <taxon>Echinidea</taxon>
        <taxon>Strongylocentrotidae</taxon>
        <taxon>Strongylocentrotus</taxon>
    </lineage>
</organism>
<feature type="transmembrane region" description="Helical" evidence="10">
    <location>
        <begin position="144"/>
        <end position="163"/>
    </location>
</feature>
<evidence type="ECO:0000313" key="13">
    <source>
        <dbReference type="Proteomes" id="UP000007110"/>
    </source>
</evidence>
<evidence type="ECO:0000256" key="9">
    <source>
        <dbReference type="SAM" id="MobiDB-lite"/>
    </source>
</evidence>
<dbReference type="GO" id="GO:0071880">
    <property type="term" value="P:adenylate cyclase-activating adrenergic receptor signaling pathway"/>
    <property type="evidence" value="ECO:0000318"/>
    <property type="project" value="GO_Central"/>
</dbReference>
<keyword evidence="4 10" id="KW-1133">Transmembrane helix</keyword>
<evidence type="ECO:0000256" key="2">
    <source>
        <dbReference type="ARBA" id="ARBA00022475"/>
    </source>
</evidence>
<keyword evidence="3 10" id="KW-0812">Transmembrane</keyword>
<reference evidence="13" key="1">
    <citation type="submission" date="2015-02" db="EMBL/GenBank/DDBJ databases">
        <title>Genome sequencing for Strongylocentrotus purpuratus.</title>
        <authorList>
            <person name="Murali S."/>
            <person name="Liu Y."/>
            <person name="Vee V."/>
            <person name="English A."/>
            <person name="Wang M."/>
            <person name="Skinner E."/>
            <person name="Han Y."/>
            <person name="Muzny D.M."/>
            <person name="Worley K.C."/>
            <person name="Gibbs R.A."/>
        </authorList>
    </citation>
    <scope>NUCLEOTIDE SEQUENCE</scope>
</reference>
<feature type="transmembrane region" description="Helical" evidence="10">
    <location>
        <begin position="504"/>
        <end position="528"/>
    </location>
</feature>
<keyword evidence="7" id="KW-0675">Receptor</keyword>
<dbReference type="SUPFAM" id="SSF81321">
    <property type="entry name" value="Family A G protein-coupled receptor-like"/>
    <property type="match status" value="1"/>
</dbReference>
<dbReference type="GeneID" id="764708"/>
<dbReference type="AlphaFoldDB" id="A0A7M7G0Q3"/>
<evidence type="ECO:0000256" key="10">
    <source>
        <dbReference type="SAM" id="Phobius"/>
    </source>
</evidence>